<accession>A0A4Y2VW40</accession>
<comment type="caution">
    <text evidence="1">The sequence shown here is derived from an EMBL/GenBank/DDBJ whole genome shotgun (WGS) entry which is preliminary data.</text>
</comment>
<dbReference type="Proteomes" id="UP000499080">
    <property type="component" value="Unassembled WGS sequence"/>
</dbReference>
<sequence>MVKCAQYPPLEPYVNRESNNSECLMCPMHPANTAELYALGNRERDPNSKSSEICSASLSPNKTTTVRRYAAMTSYQFHIVLNCPHIPLIKKLYTVAIETSTNSKLTYRCTCMFSHIPNEQNLSTIHNRYNHEIQTCPKAVSMS</sequence>
<dbReference type="AlphaFoldDB" id="A0A4Y2VW40"/>
<keyword evidence="2" id="KW-1185">Reference proteome</keyword>
<protein>
    <submittedName>
        <fullName evidence="1">Uncharacterized protein</fullName>
    </submittedName>
</protein>
<dbReference type="EMBL" id="BGPR01052240">
    <property type="protein sequence ID" value="GBO29105.1"/>
    <property type="molecule type" value="Genomic_DNA"/>
</dbReference>
<organism evidence="1 2">
    <name type="scientific">Araneus ventricosus</name>
    <name type="common">Orbweaver spider</name>
    <name type="synonym">Epeira ventricosa</name>
    <dbReference type="NCBI Taxonomy" id="182803"/>
    <lineage>
        <taxon>Eukaryota</taxon>
        <taxon>Metazoa</taxon>
        <taxon>Ecdysozoa</taxon>
        <taxon>Arthropoda</taxon>
        <taxon>Chelicerata</taxon>
        <taxon>Arachnida</taxon>
        <taxon>Araneae</taxon>
        <taxon>Araneomorphae</taxon>
        <taxon>Entelegynae</taxon>
        <taxon>Araneoidea</taxon>
        <taxon>Araneidae</taxon>
        <taxon>Araneus</taxon>
    </lineage>
</organism>
<name>A0A4Y2VW40_ARAVE</name>
<proteinExistence type="predicted"/>
<gene>
    <name evidence="1" type="ORF">AVEN_199091_1</name>
</gene>
<reference evidence="1 2" key="1">
    <citation type="journal article" date="2019" name="Sci. Rep.">
        <title>Orb-weaving spider Araneus ventricosus genome elucidates the spidroin gene catalogue.</title>
        <authorList>
            <person name="Kono N."/>
            <person name="Nakamura H."/>
            <person name="Ohtoshi R."/>
            <person name="Moran D.A.P."/>
            <person name="Shinohara A."/>
            <person name="Yoshida Y."/>
            <person name="Fujiwara M."/>
            <person name="Mori M."/>
            <person name="Tomita M."/>
            <person name="Arakawa K."/>
        </authorList>
    </citation>
    <scope>NUCLEOTIDE SEQUENCE [LARGE SCALE GENOMIC DNA]</scope>
</reference>
<evidence type="ECO:0000313" key="2">
    <source>
        <dbReference type="Proteomes" id="UP000499080"/>
    </source>
</evidence>
<evidence type="ECO:0000313" key="1">
    <source>
        <dbReference type="EMBL" id="GBO29105.1"/>
    </source>
</evidence>